<evidence type="ECO:0000313" key="3">
    <source>
        <dbReference type="EMBL" id="KVE23800.1"/>
    </source>
</evidence>
<dbReference type="RefSeq" id="WP_059520158.1">
    <property type="nucleotide sequence ID" value="NZ_LOWA01000056.1"/>
</dbReference>
<dbReference type="GO" id="GO:0000271">
    <property type="term" value="P:polysaccharide biosynthetic process"/>
    <property type="evidence" value="ECO:0007669"/>
    <property type="project" value="TreeGrafter"/>
</dbReference>
<feature type="domain" description="Acyltransferase 3" evidence="2">
    <location>
        <begin position="32"/>
        <end position="359"/>
    </location>
</feature>
<sequence length="384" mass="42515">MAPIWLQARETRLKSIGEVLDESGGIGRGFGFLRIALAVSIIGWHSLVITQGDRNYFDEHYLWALNYCLLPMFFGLSGFLIAGSAQRLSMSDFYINRIARIFPALVVETIISGIVIGAAITALPLSEYYTHPKFLEYFKNMYGAVVYVLPGVIFSPPYHETVNGVIWTVPIELGCYVVMGILIFTGLQFFSLLIILVGIGLLSVPHLIDFFGMQQLGAALTSSHHLSFLNSFRGKTLLPSFLFGVAAYNLRYSIPFSKVVAGGAVAAILVLSVIGNAAAVFSHFIGVLVLCVASIMMMLQIGCSDLEKFSPKGDYSYGLYIYCFPFQQIINKEMAIGGVFGFCANFPLSLMVAFFFAMFSWNYVEKPILRFRKRFGIVKKANVT</sequence>
<feature type="transmembrane region" description="Helical" evidence="1">
    <location>
        <begin position="61"/>
        <end position="81"/>
    </location>
</feature>
<dbReference type="PANTHER" id="PTHR23028:SF131">
    <property type="entry name" value="BLR2367 PROTEIN"/>
    <property type="match status" value="1"/>
</dbReference>
<keyword evidence="1" id="KW-0472">Membrane</keyword>
<dbReference type="GO" id="GO:0016747">
    <property type="term" value="F:acyltransferase activity, transferring groups other than amino-acyl groups"/>
    <property type="evidence" value="ECO:0007669"/>
    <property type="project" value="InterPro"/>
</dbReference>
<feature type="transmembrane region" description="Helical" evidence="1">
    <location>
        <begin position="164"/>
        <end position="184"/>
    </location>
</feature>
<feature type="transmembrane region" description="Helical" evidence="1">
    <location>
        <begin position="284"/>
        <end position="303"/>
    </location>
</feature>
<accession>A0A103DWF0</accession>
<dbReference type="PANTHER" id="PTHR23028">
    <property type="entry name" value="ACETYLTRANSFERASE"/>
    <property type="match status" value="1"/>
</dbReference>
<feature type="transmembrane region" description="Helical" evidence="1">
    <location>
        <begin position="259"/>
        <end position="278"/>
    </location>
</feature>
<evidence type="ECO:0000313" key="4">
    <source>
        <dbReference type="Proteomes" id="UP000062788"/>
    </source>
</evidence>
<name>A0A103DWF0_9BURK</name>
<feature type="transmembrane region" description="Helical" evidence="1">
    <location>
        <begin position="336"/>
        <end position="364"/>
    </location>
</feature>
<comment type="caution">
    <text evidence="3">The sequence shown here is derived from an EMBL/GenBank/DDBJ whole genome shotgun (WGS) entry which is preliminary data.</text>
</comment>
<feature type="transmembrane region" description="Helical" evidence="1">
    <location>
        <begin position="137"/>
        <end position="158"/>
    </location>
</feature>
<dbReference type="OrthoDB" id="9767863at2"/>
<proteinExistence type="predicted"/>
<organism evidence="3 4">
    <name type="scientific">Burkholderia singularis</name>
    <dbReference type="NCBI Taxonomy" id="1503053"/>
    <lineage>
        <taxon>Bacteria</taxon>
        <taxon>Pseudomonadati</taxon>
        <taxon>Pseudomonadota</taxon>
        <taxon>Betaproteobacteria</taxon>
        <taxon>Burkholderiales</taxon>
        <taxon>Burkholderiaceae</taxon>
        <taxon>Burkholderia</taxon>
        <taxon>pseudomallei group</taxon>
    </lineage>
</organism>
<gene>
    <name evidence="3" type="ORF">WS67_21460</name>
</gene>
<keyword evidence="1" id="KW-0812">Transmembrane</keyword>
<dbReference type="InterPro" id="IPR050879">
    <property type="entry name" value="Acyltransferase_3"/>
</dbReference>
<keyword evidence="1" id="KW-1133">Transmembrane helix</keyword>
<protein>
    <recommendedName>
        <fullName evidence="2">Acyltransferase 3 domain-containing protein</fullName>
    </recommendedName>
</protein>
<dbReference type="InterPro" id="IPR002656">
    <property type="entry name" value="Acyl_transf_3_dom"/>
</dbReference>
<keyword evidence="4" id="KW-1185">Reference proteome</keyword>
<feature type="transmembrane region" description="Helical" evidence="1">
    <location>
        <begin position="101"/>
        <end position="125"/>
    </location>
</feature>
<dbReference type="AlphaFoldDB" id="A0A103DWF0"/>
<evidence type="ECO:0000256" key="1">
    <source>
        <dbReference type="SAM" id="Phobius"/>
    </source>
</evidence>
<evidence type="ECO:0000259" key="2">
    <source>
        <dbReference type="Pfam" id="PF01757"/>
    </source>
</evidence>
<dbReference type="Pfam" id="PF01757">
    <property type="entry name" value="Acyl_transf_3"/>
    <property type="match status" value="1"/>
</dbReference>
<feature type="transmembrane region" description="Helical" evidence="1">
    <location>
        <begin position="30"/>
        <end position="49"/>
    </location>
</feature>
<reference evidence="3 4" key="1">
    <citation type="submission" date="2015-11" db="EMBL/GenBank/DDBJ databases">
        <title>Expanding the genomic diversity of Burkholderia species for the development of highly accurate diagnostics.</title>
        <authorList>
            <person name="Sahl J."/>
            <person name="Keim P."/>
            <person name="Wagner D."/>
        </authorList>
    </citation>
    <scope>NUCLEOTIDE SEQUENCE [LARGE SCALE GENOMIC DNA]</scope>
    <source>
        <strain evidence="3 4">TSV85</strain>
    </source>
</reference>
<feature type="transmembrane region" description="Helical" evidence="1">
    <location>
        <begin position="189"/>
        <end position="208"/>
    </location>
</feature>
<dbReference type="GO" id="GO:0016020">
    <property type="term" value="C:membrane"/>
    <property type="evidence" value="ECO:0007669"/>
    <property type="project" value="TreeGrafter"/>
</dbReference>
<dbReference type="Proteomes" id="UP000062788">
    <property type="component" value="Unassembled WGS sequence"/>
</dbReference>
<dbReference type="EMBL" id="LOWA01000056">
    <property type="protein sequence ID" value="KVE23800.1"/>
    <property type="molecule type" value="Genomic_DNA"/>
</dbReference>